<dbReference type="PANTHER" id="PTHR37984">
    <property type="entry name" value="PROTEIN CBG26694"/>
    <property type="match status" value="1"/>
</dbReference>
<dbReference type="PANTHER" id="PTHR37984:SF5">
    <property type="entry name" value="PROTEIN NYNRIN-LIKE"/>
    <property type="match status" value="1"/>
</dbReference>
<keyword evidence="6" id="KW-0479">Metal-binding</keyword>
<comment type="caution">
    <text evidence="22">The sequence shown here is derived from an EMBL/GenBank/DDBJ whole genome shotgun (WGS) entry which is preliminary data.</text>
</comment>
<dbReference type="InterPro" id="IPR000477">
    <property type="entry name" value="RT_dom"/>
</dbReference>
<dbReference type="EC" id="2.7.7.49" evidence="1"/>
<evidence type="ECO:0000259" key="19">
    <source>
        <dbReference type="PROSITE" id="PS50158"/>
    </source>
</evidence>
<feature type="coiled-coil region" evidence="17">
    <location>
        <begin position="1262"/>
        <end position="1289"/>
    </location>
</feature>
<feature type="domain" description="CCHC-type" evidence="19">
    <location>
        <begin position="318"/>
        <end position="333"/>
    </location>
</feature>
<dbReference type="Pfam" id="PF00098">
    <property type="entry name" value="zf-CCHC"/>
    <property type="match status" value="1"/>
</dbReference>
<keyword evidence="23" id="KW-1185">Reference proteome</keyword>
<keyword evidence="4" id="KW-0548">Nucleotidyltransferase</keyword>
<reference evidence="22" key="1">
    <citation type="journal article" date="2022" name="Int. J. Mol. Sci.">
        <title>Draft Genome of Tanacetum Coccineum: Genomic Comparison of Closely Related Tanacetum-Family Plants.</title>
        <authorList>
            <person name="Yamashiro T."/>
            <person name="Shiraishi A."/>
            <person name="Nakayama K."/>
            <person name="Satake H."/>
        </authorList>
    </citation>
    <scope>NUCLEOTIDE SEQUENCE</scope>
</reference>
<evidence type="ECO:0000256" key="2">
    <source>
        <dbReference type="ARBA" id="ARBA00022670"/>
    </source>
</evidence>
<evidence type="ECO:0000313" key="22">
    <source>
        <dbReference type="EMBL" id="GJS63531.1"/>
    </source>
</evidence>
<dbReference type="CDD" id="cd09274">
    <property type="entry name" value="RNase_HI_RT_Ty3"/>
    <property type="match status" value="1"/>
</dbReference>
<dbReference type="SUPFAM" id="SSF56672">
    <property type="entry name" value="DNA/RNA polymerases"/>
    <property type="match status" value="1"/>
</dbReference>
<feature type="domain" description="Reverse transcriptase" evidence="20">
    <location>
        <begin position="535"/>
        <end position="714"/>
    </location>
</feature>
<dbReference type="Pfam" id="PF17917">
    <property type="entry name" value="RT_RNaseH"/>
    <property type="match status" value="1"/>
</dbReference>
<dbReference type="CDD" id="cd01647">
    <property type="entry name" value="RT_LTR"/>
    <property type="match status" value="1"/>
</dbReference>
<feature type="compositionally biased region" description="Basic and acidic residues" evidence="18">
    <location>
        <begin position="228"/>
        <end position="239"/>
    </location>
</feature>
<feature type="domain" description="Integrase catalytic" evidence="21">
    <location>
        <begin position="1074"/>
        <end position="1241"/>
    </location>
</feature>
<evidence type="ECO:0000259" key="21">
    <source>
        <dbReference type="PROSITE" id="PS50994"/>
    </source>
</evidence>
<dbReference type="SMART" id="SM00343">
    <property type="entry name" value="ZnF_C2HC"/>
    <property type="match status" value="1"/>
</dbReference>
<organism evidence="22 23">
    <name type="scientific">Tanacetum coccineum</name>
    <dbReference type="NCBI Taxonomy" id="301880"/>
    <lineage>
        <taxon>Eukaryota</taxon>
        <taxon>Viridiplantae</taxon>
        <taxon>Streptophyta</taxon>
        <taxon>Embryophyta</taxon>
        <taxon>Tracheophyta</taxon>
        <taxon>Spermatophyta</taxon>
        <taxon>Magnoliopsida</taxon>
        <taxon>eudicotyledons</taxon>
        <taxon>Gunneridae</taxon>
        <taxon>Pentapetalae</taxon>
        <taxon>asterids</taxon>
        <taxon>campanulids</taxon>
        <taxon>Asterales</taxon>
        <taxon>Asteraceae</taxon>
        <taxon>Asteroideae</taxon>
        <taxon>Anthemideae</taxon>
        <taxon>Anthemidinae</taxon>
        <taxon>Tanacetum</taxon>
    </lineage>
</organism>
<dbReference type="Gene3D" id="2.40.70.10">
    <property type="entry name" value="Acid Proteases"/>
    <property type="match status" value="1"/>
</dbReference>
<dbReference type="InterPro" id="IPR012337">
    <property type="entry name" value="RNaseH-like_sf"/>
</dbReference>
<evidence type="ECO:0000259" key="20">
    <source>
        <dbReference type="PROSITE" id="PS50878"/>
    </source>
</evidence>
<keyword evidence="10" id="KW-0460">Magnesium</keyword>
<evidence type="ECO:0000256" key="5">
    <source>
        <dbReference type="ARBA" id="ARBA00022722"/>
    </source>
</evidence>
<dbReference type="InterPro" id="IPR001584">
    <property type="entry name" value="Integrase_cat-core"/>
</dbReference>
<gene>
    <name evidence="22" type="ORF">Tco_0678095</name>
</gene>
<dbReference type="InterPro" id="IPR041588">
    <property type="entry name" value="Integrase_H2C2"/>
</dbReference>
<keyword evidence="16" id="KW-0863">Zinc-finger</keyword>
<dbReference type="InterPro" id="IPR041373">
    <property type="entry name" value="RT_RNaseH"/>
</dbReference>
<evidence type="ECO:0000256" key="1">
    <source>
        <dbReference type="ARBA" id="ARBA00012493"/>
    </source>
</evidence>
<evidence type="ECO:0000256" key="8">
    <source>
        <dbReference type="ARBA" id="ARBA00022759"/>
    </source>
</evidence>
<protein>
    <recommendedName>
        <fullName evidence="1">RNA-directed DNA polymerase</fullName>
        <ecNumber evidence="1">2.7.7.49</ecNumber>
    </recommendedName>
</protein>
<dbReference type="InterPro" id="IPR043502">
    <property type="entry name" value="DNA/RNA_pol_sf"/>
</dbReference>
<dbReference type="Gene3D" id="3.10.10.10">
    <property type="entry name" value="HIV Type 1 Reverse Transcriptase, subunit A, domain 1"/>
    <property type="match status" value="1"/>
</dbReference>
<keyword evidence="14" id="KW-0238">DNA-binding</keyword>
<dbReference type="Pfam" id="PF17921">
    <property type="entry name" value="Integrase_H2C2"/>
    <property type="match status" value="1"/>
</dbReference>
<evidence type="ECO:0000256" key="18">
    <source>
        <dbReference type="SAM" id="MobiDB-lite"/>
    </source>
</evidence>
<evidence type="ECO:0000256" key="6">
    <source>
        <dbReference type="ARBA" id="ARBA00022723"/>
    </source>
</evidence>
<evidence type="ECO:0000256" key="3">
    <source>
        <dbReference type="ARBA" id="ARBA00022679"/>
    </source>
</evidence>
<reference evidence="22" key="2">
    <citation type="submission" date="2022-01" db="EMBL/GenBank/DDBJ databases">
        <authorList>
            <person name="Yamashiro T."/>
            <person name="Shiraishi A."/>
            <person name="Satake H."/>
            <person name="Nakayama K."/>
        </authorList>
    </citation>
    <scope>NUCLEOTIDE SEQUENCE</scope>
</reference>
<evidence type="ECO:0000256" key="4">
    <source>
        <dbReference type="ARBA" id="ARBA00022695"/>
    </source>
</evidence>
<dbReference type="SUPFAM" id="SSF53098">
    <property type="entry name" value="Ribonuclease H-like"/>
    <property type="match status" value="1"/>
</dbReference>
<name>A0ABQ4XEA0_9ASTR</name>
<feature type="compositionally biased region" description="Polar residues" evidence="18">
    <location>
        <begin position="273"/>
        <end position="290"/>
    </location>
</feature>
<evidence type="ECO:0000256" key="14">
    <source>
        <dbReference type="ARBA" id="ARBA00023125"/>
    </source>
</evidence>
<dbReference type="Proteomes" id="UP001151760">
    <property type="component" value="Unassembled WGS sequence"/>
</dbReference>
<dbReference type="PROSITE" id="PS50158">
    <property type="entry name" value="ZF_CCHC"/>
    <property type="match status" value="1"/>
</dbReference>
<evidence type="ECO:0000256" key="7">
    <source>
        <dbReference type="ARBA" id="ARBA00022750"/>
    </source>
</evidence>
<dbReference type="Gene3D" id="3.30.420.10">
    <property type="entry name" value="Ribonuclease H-like superfamily/Ribonuclease H"/>
    <property type="match status" value="1"/>
</dbReference>
<dbReference type="Pfam" id="PF24626">
    <property type="entry name" value="SH3_Tf2-1"/>
    <property type="match status" value="1"/>
</dbReference>
<dbReference type="Gene3D" id="3.30.70.270">
    <property type="match status" value="2"/>
</dbReference>
<keyword evidence="3" id="KW-0808">Transferase</keyword>
<evidence type="ECO:0000256" key="15">
    <source>
        <dbReference type="ARBA" id="ARBA00023172"/>
    </source>
</evidence>
<evidence type="ECO:0000256" key="17">
    <source>
        <dbReference type="SAM" id="Coils"/>
    </source>
</evidence>
<sequence>MVNTRTDAELAAAVQAAVDAMLPQIREQVREEYRTGAVASGSNPPPVTIHTWLERFNKQKPRSFEKAVAPVDAENWISHMEKIFDVMDCNDAFKTRLAVYKFEGDALAWWKAYKQAKGGDAWGPYFDLSSFQRAVLSSVFPSSRTRALEERAAGTAEEQAKNFRWGLHKSILDHVMCIQFTDVAQVADAARNLEILRDRDDYDRSERSDKRHKSGDRYQSATQQNSYRGHDQKNDRQGSDRQGGGGNYRNNNNNNYSHDKNRNSGDGRDQRNRGQQSHRSTNSGSQQSRVPSEGYTHPVCNTCGRRHPGECRRAAGTCFKCGQAGHLQRDCKKNSVVRLVMVTRSRRFRPCLCTYQDQAANTSDSARITHVYRDLPLQFDDKIRSVNALPLDMCEFDIILGIDWLAAHRATIDCHSRRVIFGDIHAPEFIYHGSLPGKSMKIISALKARTLLSHGCEGFLATIHDTTSDVSSIHDQPIVSEFQDVFPEELPGIPPIRDVEFNIELIPGAEPISKAPYRMAPIELKELKDQLQELLERGFIRPSVSPWGAPVLFVKKKDGSMRLCIDYRELNKITIRNRYPLPRIDDLFDQLQGAKHFSKIDLRSGYHQLRVKEQDISKTAFRTRYGHYEFLVMPFGLTNAPAVFMDLMNRVFHEFLDKFVIVFIDDILVFSKSKEEHEEHLRTVLQILRQEKLYAKFSKCEFWLSKVAFLGHIVSAEGITMDPAKVEAITKWPRPTSVTEVRSFLGLAGYYRRFVEGFSRLALPLTKLMRKGEKFVWNEEREKSFEELKQRLVSSPILTLPSGTGGFQIYSDASKKGLGCVLMQHGKVIAYASRQLKPYEVNYPTHDLELAAVVFALKIWRHYLYGESCDIFTDHKSLKYIFTQRELNMRQRRWLELLKDYDTNIQYHPGKANVVADALSRKSGMIAGIKVEEEIIRDLERLDIELCVRGQSGFWASLRVEPNLISQIKTAQKDDGEIWAIIQNIDQQTEFRVDDDGILWQGTKLCVPEDPTLREALMTEAHSSPFSIHPGSTKMYHDLKQHFWWSGMKRDVATFVSKCLTCQQVKIEHQRASGLLQPLEIPVWKWDEISMDFVTGLPRTQRKHDAIWVVVDRLTKSAHFLPIRKDYPVSKLAEMFQQEIVRLHGTPSAIVSDRDPRFTSRFWKGLQKAWGTRLKFSTAFHPETDGQSERTIQTLEDMLRSCALEWAGNWDDYICLVEFAYNNSWHASIKCAPFEMLYGRKCRAPICWDQVGERILEGPEMIEVTNEKVAVAREKLKEAQTRQKSYADRHRRALEFQPGEHVFLKVSPTRGVRRFGIKGKLSPRFIGPFEILDRVGEVSYRLALPPQLSHVHNVFHVSLLRGYKYHPLHVVSYPFDQIREDLSYTEEPESILDRQDRVMRNKTIPFVKILWRNHPEREATCETEESIRTSYPHFLP</sequence>
<keyword evidence="16" id="KW-0862">Zinc</keyword>
<dbReference type="InterPro" id="IPR043128">
    <property type="entry name" value="Rev_trsase/Diguanyl_cyclase"/>
</dbReference>
<dbReference type="Pfam" id="PF00078">
    <property type="entry name" value="RVT_1"/>
    <property type="match status" value="1"/>
</dbReference>
<dbReference type="InterPro" id="IPR036397">
    <property type="entry name" value="RNaseH_sf"/>
</dbReference>
<keyword evidence="9" id="KW-0378">Hydrolase</keyword>
<dbReference type="Gene3D" id="1.10.340.70">
    <property type="match status" value="1"/>
</dbReference>
<proteinExistence type="predicted"/>
<keyword evidence="13" id="KW-0239">DNA-directed DNA polymerase</keyword>
<feature type="compositionally biased region" description="Basic and acidic residues" evidence="18">
    <location>
        <begin position="257"/>
        <end position="272"/>
    </location>
</feature>
<dbReference type="InterPro" id="IPR050951">
    <property type="entry name" value="Retrovirus_Pol_polyprotein"/>
</dbReference>
<dbReference type="PROSITE" id="PS50994">
    <property type="entry name" value="INTEGRASE"/>
    <property type="match status" value="1"/>
</dbReference>
<keyword evidence="5" id="KW-0540">Nuclease</keyword>
<evidence type="ECO:0000256" key="13">
    <source>
        <dbReference type="ARBA" id="ARBA00022932"/>
    </source>
</evidence>
<dbReference type="EMBL" id="BQNB010009438">
    <property type="protein sequence ID" value="GJS63531.1"/>
    <property type="molecule type" value="Genomic_DNA"/>
</dbReference>
<keyword evidence="15" id="KW-0233">DNA recombination</keyword>
<keyword evidence="8" id="KW-0255">Endonuclease</keyword>
<evidence type="ECO:0000256" key="11">
    <source>
        <dbReference type="ARBA" id="ARBA00022908"/>
    </source>
</evidence>
<evidence type="ECO:0000256" key="9">
    <source>
        <dbReference type="ARBA" id="ARBA00022801"/>
    </source>
</evidence>
<feature type="compositionally biased region" description="Polar residues" evidence="18">
    <location>
        <begin position="217"/>
        <end position="227"/>
    </location>
</feature>
<evidence type="ECO:0000256" key="10">
    <source>
        <dbReference type="ARBA" id="ARBA00022842"/>
    </source>
</evidence>
<feature type="region of interest" description="Disordered" evidence="18">
    <location>
        <begin position="202"/>
        <end position="296"/>
    </location>
</feature>
<accession>A0ABQ4XEA0</accession>
<dbReference type="Pfam" id="PF08284">
    <property type="entry name" value="RVP_2"/>
    <property type="match status" value="1"/>
</dbReference>
<dbReference type="InterPro" id="IPR001878">
    <property type="entry name" value="Znf_CCHC"/>
</dbReference>
<keyword evidence="7" id="KW-0064">Aspartyl protease</keyword>
<dbReference type="InterPro" id="IPR056924">
    <property type="entry name" value="SH3_Tf2-1"/>
</dbReference>
<evidence type="ECO:0000256" key="12">
    <source>
        <dbReference type="ARBA" id="ARBA00022918"/>
    </source>
</evidence>
<keyword evidence="2" id="KW-0645">Protease</keyword>
<evidence type="ECO:0000313" key="23">
    <source>
        <dbReference type="Proteomes" id="UP001151760"/>
    </source>
</evidence>
<dbReference type="InterPro" id="IPR021109">
    <property type="entry name" value="Peptidase_aspartic_dom_sf"/>
</dbReference>
<evidence type="ECO:0000256" key="16">
    <source>
        <dbReference type="PROSITE-ProRule" id="PRU00047"/>
    </source>
</evidence>
<dbReference type="PROSITE" id="PS50878">
    <property type="entry name" value="RT_POL"/>
    <property type="match status" value="1"/>
</dbReference>
<keyword evidence="11" id="KW-0229">DNA integration</keyword>
<keyword evidence="17" id="KW-0175">Coiled coil</keyword>
<keyword evidence="12" id="KW-0695">RNA-directed DNA polymerase</keyword>